<protein>
    <submittedName>
        <fullName evidence="2">Hemagglutinin protein HagB</fullName>
    </submittedName>
</protein>
<dbReference type="Proteomes" id="UP000000588">
    <property type="component" value="Chromosome"/>
</dbReference>
<gene>
    <name evidence="2" type="ordered locus">PG_1972</name>
</gene>
<evidence type="ECO:0000313" key="2">
    <source>
        <dbReference type="EMBL" id="AAQ66947.1"/>
    </source>
</evidence>
<evidence type="ECO:0000313" key="3">
    <source>
        <dbReference type="Proteomes" id="UP000000588"/>
    </source>
</evidence>
<dbReference type="KEGG" id="pgi:PG_1972"/>
<dbReference type="eggNOG" id="ENOG5031Z76">
    <property type="taxonomic scope" value="Bacteria"/>
</dbReference>
<dbReference type="EMBL" id="AE015924">
    <property type="protein sequence ID" value="AAQ66947.1"/>
    <property type="molecule type" value="Genomic_DNA"/>
</dbReference>
<name>Q7MTI5_PORGI</name>
<evidence type="ECO:0000256" key="1">
    <source>
        <dbReference type="SAM" id="MobiDB-lite"/>
    </source>
</evidence>
<dbReference type="AlphaFoldDB" id="Q7MTI5"/>
<dbReference type="HOGENOM" id="CLU_063447_0_0_10"/>
<feature type="compositionally biased region" description="Gly residues" evidence="1">
    <location>
        <begin position="359"/>
        <end position="373"/>
    </location>
</feature>
<dbReference type="Pfam" id="PF19775">
    <property type="entry name" value="DUF6261"/>
    <property type="match status" value="1"/>
</dbReference>
<proteinExistence type="predicted"/>
<dbReference type="EnsemblBacteria" id="AAQ66947">
    <property type="protein sequence ID" value="AAQ66947"/>
    <property type="gene ID" value="PG_1972"/>
</dbReference>
<feature type="region of interest" description="Disordered" evidence="1">
    <location>
        <begin position="324"/>
        <end position="373"/>
    </location>
</feature>
<reference evidence="2 3" key="1">
    <citation type="journal article" date="2003" name="J. Bacteriol.">
        <title>Complete genome sequence of the oral pathogenic bacterium Porphyromonas gingivalis strain W83.</title>
        <authorList>
            <person name="Nelson K."/>
            <person name="Fleishmann R."/>
            <person name="DeBoy R."/>
            <person name="Paulsen I."/>
            <person name="Fouts D."/>
            <person name="Eisen J."/>
            <person name="Daugherty S."/>
            <person name="Dodson R."/>
            <person name="Durkin A."/>
            <person name="Gwinn M."/>
            <person name="Haft D."/>
            <person name="Kolonay J."/>
            <person name="Nelson W."/>
            <person name="White O."/>
            <person name="Mason T."/>
            <person name="Tallon L."/>
            <person name="Gray J."/>
            <person name="Granger D."/>
            <person name="Tettelin H."/>
            <person name="Dong H."/>
            <person name="Galvin J."/>
            <person name="Duncan M."/>
            <person name="Dewhirst F."/>
            <person name="Fraser C."/>
        </authorList>
    </citation>
    <scope>NUCLEOTIDE SEQUENCE [LARGE SCALE GENOMIC DNA]</scope>
    <source>
        <strain evidence="3">ATCC BAA-308 / W83</strain>
    </source>
</reference>
<accession>Q7MTI5</accession>
<organism evidence="2 3">
    <name type="scientific">Porphyromonas gingivalis (strain ATCC BAA-308 / W83)</name>
    <dbReference type="NCBI Taxonomy" id="242619"/>
    <lineage>
        <taxon>Bacteria</taxon>
        <taxon>Pseudomonadati</taxon>
        <taxon>Bacteroidota</taxon>
        <taxon>Bacteroidia</taxon>
        <taxon>Bacteroidales</taxon>
        <taxon>Porphyromonadaceae</taxon>
        <taxon>Porphyromonas</taxon>
    </lineage>
</organism>
<dbReference type="InterPro" id="IPR046228">
    <property type="entry name" value="DUF6261"/>
</dbReference>
<sequence length="373" mass="42066">MSLDTATNNRLIINQIQQKKETQMTVENLRLQRLQNLEHYRFAKNVLTLCRTANIAKLNPKLPELEKAIEMEDLALNPPVANELTPQVIALDEERDRAYQALMSRVRSYAFDEDSQLRNAAARIEDVAARYGNVIRMNYDKETAAIENFLTDLKGENIRPLVTKLGVTALVDRLEKNNKAFADFFLRRLSTDQRGKYDVKALRAETDRTLVAVVRRMDSIDDMEPSPEIRALIELYNRLVANRRALLARRASYGEAAVEKRRAEIAEMLRPLLARIVEEKKTAVFAGRTLGTGKNRHYLITFVAENGDEEDRWYRINGEQLVYVPEDELPKPKKKKKPASSTDTPSEPPVLPDPSQGGSSSGGGEQGSTGGGL</sequence>
<keyword evidence="3" id="KW-1185">Reference proteome</keyword>
<dbReference type="STRING" id="242619.PG_1972"/>